<comment type="caution">
    <text evidence="1">The sequence shown here is derived from an EMBL/GenBank/DDBJ whole genome shotgun (WGS) entry which is preliminary data.</text>
</comment>
<evidence type="ECO:0000313" key="2">
    <source>
        <dbReference type="Proteomes" id="UP000828048"/>
    </source>
</evidence>
<evidence type="ECO:0000313" key="1">
    <source>
        <dbReference type="EMBL" id="KAH7848385.1"/>
    </source>
</evidence>
<name>A0ACB7Y4P7_9ERIC</name>
<reference evidence="1 2" key="1">
    <citation type="journal article" date="2021" name="Hortic Res">
        <title>High-quality reference genome and annotation aids understanding of berry development for evergreen blueberry (Vaccinium darrowii).</title>
        <authorList>
            <person name="Yu J."/>
            <person name="Hulse-Kemp A.M."/>
            <person name="Babiker E."/>
            <person name="Staton M."/>
        </authorList>
    </citation>
    <scope>NUCLEOTIDE SEQUENCE [LARGE SCALE GENOMIC DNA]</scope>
    <source>
        <strain evidence="2">cv. NJ 8807/NJ 8810</strain>
        <tissue evidence="1">Young leaf</tissue>
    </source>
</reference>
<keyword evidence="2" id="KW-1185">Reference proteome</keyword>
<dbReference type="Proteomes" id="UP000828048">
    <property type="component" value="Chromosome 7"/>
</dbReference>
<dbReference type="EMBL" id="CM037157">
    <property type="protein sequence ID" value="KAH7848385.1"/>
    <property type="molecule type" value="Genomic_DNA"/>
</dbReference>
<sequence>MGLTANSTIAVALLLLLSLLLTPPPVSAKLKTTTIQYYNFNDSFQLGQTLQQDGQATISNSALQITLDTANSAFSSLNNLSGRVLYKTPFKLWEVLLEVVCGEKAGSRIGGYQFLVDWVWAMHREGKLLEAVDKRLGEDYVVQEAQRILLLGLACSHPIAGERPRTQEIGQMVSGSVTVPEVPPFKPAFVWPSLPMGEEGISTATTTTTTNTTSYPTSQYGSGWTPLAVSRDTQRPYSDSFNTVAPCQTQPNKAQVQKSNFGFGLVTKPGFIPQAPKPNAYVIRWGNKNLANEPRSGETRRKLSRGPIIRTEEEDSRKVEGCMYHRSRQQRKIPIPVPPPSTFAVIIVVVVIFDVVRGGVDENVVDFTVEAAEDFGRHEKKLEKTDDIRETRNGRIEHLLIEFQEAMPPAFFDLIIHHKGKVGRIHNVDPEMYFDMFGDVDESVMSAYPPGLGPFSSMATESIRHQIKVVVNVGDTTTENNNSNGDNERRQQHNTSTIWGRWNIGKTLALVSVVSAHAYLYTILVSLTSPPGPASGHGYNKDIRAGLVWPKRLAS</sequence>
<gene>
    <name evidence="1" type="ORF">Vadar_002172</name>
</gene>
<organism evidence="1 2">
    <name type="scientific">Vaccinium darrowii</name>
    <dbReference type="NCBI Taxonomy" id="229202"/>
    <lineage>
        <taxon>Eukaryota</taxon>
        <taxon>Viridiplantae</taxon>
        <taxon>Streptophyta</taxon>
        <taxon>Embryophyta</taxon>
        <taxon>Tracheophyta</taxon>
        <taxon>Spermatophyta</taxon>
        <taxon>Magnoliopsida</taxon>
        <taxon>eudicotyledons</taxon>
        <taxon>Gunneridae</taxon>
        <taxon>Pentapetalae</taxon>
        <taxon>asterids</taxon>
        <taxon>Ericales</taxon>
        <taxon>Ericaceae</taxon>
        <taxon>Vaccinioideae</taxon>
        <taxon>Vaccinieae</taxon>
        <taxon>Vaccinium</taxon>
    </lineage>
</organism>
<proteinExistence type="predicted"/>
<accession>A0ACB7Y4P7</accession>
<protein>
    <submittedName>
        <fullName evidence="1">Uncharacterized protein</fullName>
    </submittedName>
</protein>